<comment type="caution">
    <text evidence="7">The sequence shown here is derived from an EMBL/GenBank/DDBJ whole genome shotgun (WGS) entry which is preliminary data.</text>
</comment>
<dbReference type="Pfam" id="PF00669">
    <property type="entry name" value="Flagellin_N"/>
    <property type="match status" value="1"/>
</dbReference>
<keyword evidence="7" id="KW-0282">Flagellum</keyword>
<dbReference type="AlphaFoldDB" id="A0A401UHN9"/>
<evidence type="ECO:0000256" key="4">
    <source>
        <dbReference type="RuleBase" id="RU362073"/>
    </source>
</evidence>
<keyword evidence="4" id="KW-0964">Secreted</keyword>
<feature type="domain" description="Flagellin N-terminal" evidence="5">
    <location>
        <begin position="13"/>
        <end position="138"/>
    </location>
</feature>
<comment type="subcellular location">
    <subcellularLocation>
        <location evidence="4">Secreted</location>
    </subcellularLocation>
    <subcellularLocation>
        <location evidence="4">Bacterial flagellum</location>
    </subcellularLocation>
</comment>
<dbReference type="InterPro" id="IPR001492">
    <property type="entry name" value="Flagellin"/>
</dbReference>
<dbReference type="SUPFAM" id="SSF64518">
    <property type="entry name" value="Phase 1 flagellin"/>
    <property type="match status" value="1"/>
</dbReference>
<evidence type="ECO:0000256" key="1">
    <source>
        <dbReference type="ARBA" id="ARBA00005709"/>
    </source>
</evidence>
<evidence type="ECO:0000313" key="7">
    <source>
        <dbReference type="EMBL" id="GCD08992.1"/>
    </source>
</evidence>
<comment type="similarity">
    <text evidence="1 4">Belongs to the bacterial flagellin family.</text>
</comment>
<gene>
    <name evidence="7" type="ORF">Ctaglu_06150</name>
</gene>
<dbReference type="Proteomes" id="UP000287872">
    <property type="component" value="Unassembled WGS sequence"/>
</dbReference>
<dbReference type="Gene3D" id="1.20.1330.10">
    <property type="entry name" value="f41 fragment of flagellin, N-terminal domain"/>
    <property type="match status" value="1"/>
</dbReference>
<dbReference type="InterPro" id="IPR001029">
    <property type="entry name" value="Flagellin_N"/>
</dbReference>
<name>A0A401UHN9_9CLOT</name>
<accession>A0A401UHN9</accession>
<evidence type="ECO:0000259" key="5">
    <source>
        <dbReference type="Pfam" id="PF00669"/>
    </source>
</evidence>
<dbReference type="OrthoDB" id="9796789at2"/>
<dbReference type="InterPro" id="IPR046358">
    <property type="entry name" value="Flagellin_C"/>
</dbReference>
<reference evidence="7 8" key="1">
    <citation type="submission" date="2018-11" db="EMBL/GenBank/DDBJ databases">
        <title>Genome sequencing and assembly of Clostridium tagluense strain A121.</title>
        <authorList>
            <person name="Murakami T."/>
            <person name="Segawa T."/>
            <person name="Shcherbakova V.A."/>
            <person name="Mori H."/>
            <person name="Yoshimura Y."/>
        </authorList>
    </citation>
    <scope>NUCLEOTIDE SEQUENCE [LARGE SCALE GENOMIC DNA]</scope>
    <source>
        <strain evidence="7 8">A121</strain>
    </source>
</reference>
<dbReference type="RefSeq" id="WP_124997995.1">
    <property type="nucleotide sequence ID" value="NZ_BHYK01000003.1"/>
</dbReference>
<dbReference type="GO" id="GO:0009288">
    <property type="term" value="C:bacterial-type flagellum"/>
    <property type="evidence" value="ECO:0007669"/>
    <property type="project" value="UniProtKB-SubCell"/>
</dbReference>
<dbReference type="GO" id="GO:0005198">
    <property type="term" value="F:structural molecule activity"/>
    <property type="evidence" value="ECO:0007669"/>
    <property type="project" value="UniProtKB-UniRule"/>
</dbReference>
<dbReference type="EMBL" id="BHYK01000003">
    <property type="protein sequence ID" value="GCD08992.1"/>
    <property type="molecule type" value="Genomic_DNA"/>
</dbReference>
<dbReference type="Pfam" id="PF00700">
    <property type="entry name" value="Flagellin_C"/>
    <property type="match status" value="1"/>
</dbReference>
<dbReference type="InterPro" id="IPR042187">
    <property type="entry name" value="Flagellin_C_sub2"/>
</dbReference>
<feature type="domain" description="Flagellin C-terminal" evidence="6">
    <location>
        <begin position="182"/>
        <end position="263"/>
    </location>
</feature>
<proteinExistence type="inferred from homology"/>
<dbReference type="PRINTS" id="PR00207">
    <property type="entry name" value="FLAGELLIN"/>
</dbReference>
<evidence type="ECO:0000259" key="6">
    <source>
        <dbReference type="Pfam" id="PF00700"/>
    </source>
</evidence>
<keyword evidence="7" id="KW-0969">Cilium</keyword>
<dbReference type="Gene3D" id="6.10.10.10">
    <property type="entry name" value="Flagellar export chaperone, C-terminal domain"/>
    <property type="match status" value="1"/>
</dbReference>
<evidence type="ECO:0000313" key="8">
    <source>
        <dbReference type="Proteomes" id="UP000287872"/>
    </source>
</evidence>
<protein>
    <recommendedName>
        <fullName evidence="2 4">Flagellin</fullName>
    </recommendedName>
</protein>
<keyword evidence="3 4" id="KW-0975">Bacterial flagellum</keyword>
<dbReference type="PANTHER" id="PTHR42792:SF2">
    <property type="entry name" value="FLAGELLIN"/>
    <property type="match status" value="1"/>
</dbReference>
<comment type="function">
    <text evidence="4">Flagellin is the subunit protein which polymerizes to form the filaments of bacterial flagella.</text>
</comment>
<evidence type="ECO:0000256" key="2">
    <source>
        <dbReference type="ARBA" id="ARBA00020110"/>
    </source>
</evidence>
<dbReference type="GO" id="GO:0005576">
    <property type="term" value="C:extracellular region"/>
    <property type="evidence" value="ECO:0007669"/>
    <property type="project" value="UniProtKB-SubCell"/>
</dbReference>
<organism evidence="7 8">
    <name type="scientific">Clostridium tagluense</name>
    <dbReference type="NCBI Taxonomy" id="360422"/>
    <lineage>
        <taxon>Bacteria</taxon>
        <taxon>Bacillati</taxon>
        <taxon>Bacillota</taxon>
        <taxon>Clostridia</taxon>
        <taxon>Eubacteriales</taxon>
        <taxon>Clostridiaceae</taxon>
        <taxon>Clostridium</taxon>
    </lineage>
</organism>
<sequence>MIINGYGVMDSLNRVASKNKREDSTMQKLSAGKRIIKGADDAGGLCIAESFKSQIRGLSQGERNSQDAISMLQVVDGALDEVVKSLHRMKEISVQASNGTLTDEDRKSVDKEFQEIKNGISGIAEQTEFNGIKMMNSDKTLVIQIDYNPYTTFKLEMKDMTVSSIGIDASSVVDSDKSQKSMGVIDAALSKVLSYRSGLGSSTNSLQSNITSASNNGVNLTKSLSGIEDIDMASGMMQIIKTDLLANCNSILYASLKQSAESVQKILQ</sequence>
<keyword evidence="7" id="KW-0966">Cell projection</keyword>
<keyword evidence="8" id="KW-1185">Reference proteome</keyword>
<evidence type="ECO:0000256" key="3">
    <source>
        <dbReference type="ARBA" id="ARBA00023143"/>
    </source>
</evidence>
<dbReference type="PANTHER" id="PTHR42792">
    <property type="entry name" value="FLAGELLIN"/>
    <property type="match status" value="1"/>
</dbReference>